<keyword evidence="3" id="KW-1185">Reference proteome</keyword>
<dbReference type="Proteomes" id="UP000051202">
    <property type="component" value="Unassembled WGS sequence"/>
</dbReference>
<reference evidence="2 3" key="1">
    <citation type="submission" date="2015-11" db="EMBL/GenBank/DDBJ databases">
        <title>Permanent draft genome of Psychrobacter piscatorii LQ58.</title>
        <authorList>
            <person name="Zhou M."/>
            <person name="Dong B."/>
            <person name="Liu Q."/>
        </authorList>
    </citation>
    <scope>NUCLEOTIDE SEQUENCE [LARGE SCALE GENOMIC DNA]</scope>
    <source>
        <strain evidence="2 3">LQ58</strain>
    </source>
</reference>
<evidence type="ECO:0000256" key="1">
    <source>
        <dbReference type="SAM" id="SignalP"/>
    </source>
</evidence>
<dbReference type="Pfam" id="PF06291">
    <property type="entry name" value="Lambda_Bor"/>
    <property type="match status" value="1"/>
</dbReference>
<sequence>MKKLLTMAVMGSVLLLSGCATQTGLIQPTQNTTPEYTKSQTFFIGGIGQEQTVNAAEVCGGAQNVAKVQTVQEAKDIALGLVTFGIYTPRTAKVFCR</sequence>
<evidence type="ECO:0000313" key="3">
    <source>
        <dbReference type="Proteomes" id="UP000051202"/>
    </source>
</evidence>
<keyword evidence="2" id="KW-0449">Lipoprotein</keyword>
<comment type="caution">
    <text evidence="2">The sequence shown here is derived from an EMBL/GenBank/DDBJ whole genome shotgun (WGS) entry which is preliminary data.</text>
</comment>
<dbReference type="InterPro" id="IPR010438">
    <property type="entry name" value="Lambda_Bor"/>
</dbReference>
<proteinExistence type="predicted"/>
<name>A0A0T6DRH9_9GAMM</name>
<gene>
    <name evidence="2" type="ORF">AS194_08055</name>
</gene>
<evidence type="ECO:0000313" key="2">
    <source>
        <dbReference type="EMBL" id="KRU22491.1"/>
    </source>
</evidence>
<dbReference type="RefSeq" id="WP_058024718.1">
    <property type="nucleotide sequence ID" value="NZ_LNDJ01000065.1"/>
</dbReference>
<dbReference type="AlphaFoldDB" id="A0A0T6DRH9"/>
<feature type="chain" id="PRO_5006669032" evidence="1">
    <location>
        <begin position="23"/>
        <end position="97"/>
    </location>
</feature>
<organism evidence="2 3">
    <name type="scientific">Psychrobacter piscatorii</name>
    <dbReference type="NCBI Taxonomy" id="554343"/>
    <lineage>
        <taxon>Bacteria</taxon>
        <taxon>Pseudomonadati</taxon>
        <taxon>Pseudomonadota</taxon>
        <taxon>Gammaproteobacteria</taxon>
        <taxon>Moraxellales</taxon>
        <taxon>Moraxellaceae</taxon>
        <taxon>Psychrobacter</taxon>
    </lineage>
</organism>
<feature type="signal peptide" evidence="1">
    <location>
        <begin position="1"/>
        <end position="22"/>
    </location>
</feature>
<dbReference type="EMBL" id="LNDJ01000065">
    <property type="protein sequence ID" value="KRU22491.1"/>
    <property type="molecule type" value="Genomic_DNA"/>
</dbReference>
<protein>
    <submittedName>
        <fullName evidence="2">Lipoprotein bor</fullName>
    </submittedName>
</protein>
<dbReference type="PROSITE" id="PS51257">
    <property type="entry name" value="PROKAR_LIPOPROTEIN"/>
    <property type="match status" value="1"/>
</dbReference>
<keyword evidence="1" id="KW-0732">Signal</keyword>
<accession>A0A0T6DRH9</accession>